<feature type="domain" description="Histidine kinase/HSP90-like ATPase" evidence="2">
    <location>
        <begin position="80"/>
        <end position="185"/>
    </location>
</feature>
<keyword evidence="4" id="KW-1185">Reference proteome</keyword>
<dbReference type="Pfam" id="PF13581">
    <property type="entry name" value="HATPase_c_2"/>
    <property type="match status" value="1"/>
</dbReference>
<proteinExistence type="predicted"/>
<dbReference type="AlphaFoldDB" id="A0A8J3WEX2"/>
<gene>
    <name evidence="3" type="ORF">Pro02_58470</name>
</gene>
<dbReference type="GO" id="GO:0004674">
    <property type="term" value="F:protein serine/threonine kinase activity"/>
    <property type="evidence" value="ECO:0007669"/>
    <property type="project" value="UniProtKB-KW"/>
</dbReference>
<reference evidence="3" key="1">
    <citation type="submission" date="2021-01" db="EMBL/GenBank/DDBJ databases">
        <title>Whole genome shotgun sequence of Planobispora rosea NBRC 15558.</title>
        <authorList>
            <person name="Komaki H."/>
            <person name="Tamura T."/>
        </authorList>
    </citation>
    <scope>NUCLEOTIDE SEQUENCE</scope>
    <source>
        <strain evidence="3">NBRC 15558</strain>
    </source>
</reference>
<dbReference type="Proteomes" id="UP000655044">
    <property type="component" value="Unassembled WGS sequence"/>
</dbReference>
<dbReference type="InterPro" id="IPR003594">
    <property type="entry name" value="HATPase_dom"/>
</dbReference>
<name>A0A8J3WEX2_PLARO</name>
<evidence type="ECO:0000313" key="4">
    <source>
        <dbReference type="Proteomes" id="UP000655044"/>
    </source>
</evidence>
<dbReference type="CDD" id="cd16936">
    <property type="entry name" value="HATPase_RsbW-like"/>
    <property type="match status" value="1"/>
</dbReference>
<evidence type="ECO:0000256" key="1">
    <source>
        <dbReference type="ARBA" id="ARBA00022527"/>
    </source>
</evidence>
<dbReference type="InterPro" id="IPR036890">
    <property type="entry name" value="HATPase_C_sf"/>
</dbReference>
<dbReference type="InterPro" id="IPR050267">
    <property type="entry name" value="Anti-sigma-factor_SerPK"/>
</dbReference>
<protein>
    <recommendedName>
        <fullName evidence="2">Histidine kinase/HSP90-like ATPase domain-containing protein</fullName>
    </recommendedName>
</protein>
<keyword evidence="1" id="KW-0723">Serine/threonine-protein kinase</keyword>
<evidence type="ECO:0000313" key="3">
    <source>
        <dbReference type="EMBL" id="GIH87439.1"/>
    </source>
</evidence>
<dbReference type="PANTHER" id="PTHR35526:SF3">
    <property type="entry name" value="ANTI-SIGMA-F FACTOR RSBW"/>
    <property type="match status" value="1"/>
</dbReference>
<comment type="caution">
    <text evidence="3">The sequence shown here is derived from an EMBL/GenBank/DDBJ whole genome shotgun (WGS) entry which is preliminary data.</text>
</comment>
<organism evidence="3 4">
    <name type="scientific">Planobispora rosea</name>
    <dbReference type="NCBI Taxonomy" id="35762"/>
    <lineage>
        <taxon>Bacteria</taxon>
        <taxon>Bacillati</taxon>
        <taxon>Actinomycetota</taxon>
        <taxon>Actinomycetes</taxon>
        <taxon>Streptosporangiales</taxon>
        <taxon>Streptosporangiaceae</taxon>
        <taxon>Planobispora</taxon>
    </lineage>
</organism>
<keyword evidence="1" id="KW-0808">Transferase</keyword>
<keyword evidence="1" id="KW-0418">Kinase</keyword>
<dbReference type="Gene3D" id="3.30.565.10">
    <property type="entry name" value="Histidine kinase-like ATPase, C-terminal domain"/>
    <property type="match status" value="1"/>
</dbReference>
<evidence type="ECO:0000259" key="2">
    <source>
        <dbReference type="Pfam" id="PF13581"/>
    </source>
</evidence>
<sequence>MVNMAFAGRDALIVCPYDARLDARVLTEAQRTHPVMMREGSRLPSPRYDDPLVVIDELNLPLPPVPAHAVAIAYHGNACLAEVRRFTAERAAAIGLRPGRVQELVVAVNELATNTLEHTSAGGRLSMWSEQRMLVCQVDDDGHVVDPLASRVQPAGARGHGLMVVNRLCDLMRVHSRPGRTMIRLHMLI</sequence>
<dbReference type="EMBL" id="BOOI01000060">
    <property type="protein sequence ID" value="GIH87439.1"/>
    <property type="molecule type" value="Genomic_DNA"/>
</dbReference>
<dbReference type="SUPFAM" id="SSF55874">
    <property type="entry name" value="ATPase domain of HSP90 chaperone/DNA topoisomerase II/histidine kinase"/>
    <property type="match status" value="1"/>
</dbReference>
<accession>A0A8J3WEX2</accession>
<dbReference type="PANTHER" id="PTHR35526">
    <property type="entry name" value="ANTI-SIGMA-F FACTOR RSBW-RELATED"/>
    <property type="match status" value="1"/>
</dbReference>